<keyword evidence="1" id="KW-1133">Transmembrane helix</keyword>
<protein>
    <submittedName>
        <fullName evidence="2">Uncharacterized protein</fullName>
    </submittedName>
</protein>
<reference evidence="2" key="1">
    <citation type="submission" date="2022-06" db="EMBL/GenBank/DDBJ databases">
        <authorList>
            <person name="Sun Q."/>
        </authorList>
    </citation>
    <scope>NUCLEOTIDE SEQUENCE</scope>
    <source>
        <strain evidence="2">S101</strain>
    </source>
</reference>
<feature type="transmembrane region" description="Helical" evidence="1">
    <location>
        <begin position="31"/>
        <end position="50"/>
    </location>
</feature>
<dbReference type="EMBL" id="JAMXLX010000001">
    <property type="protein sequence ID" value="MCO5955224.1"/>
    <property type="molecule type" value="Genomic_DNA"/>
</dbReference>
<gene>
    <name evidence="2" type="ORF">NBH21_00450</name>
</gene>
<sequence>MTILGYSASKKPQTRAKRDFFGHARTFSTDFLSSAFFASPLVFTGIFAAAMSPQKVRARLTIATKSVFRSSQHS</sequence>
<dbReference type="AlphaFoldDB" id="A0AAJ1BRX3"/>
<keyword evidence="1" id="KW-0812">Transmembrane</keyword>
<dbReference type="RefSeq" id="WP_250912002.1">
    <property type="nucleotide sequence ID" value="NZ_JAMXLX010000001.1"/>
</dbReference>
<dbReference type="Proteomes" id="UP001155380">
    <property type="component" value="Unassembled WGS sequence"/>
</dbReference>
<comment type="caution">
    <text evidence="2">The sequence shown here is derived from an EMBL/GenBank/DDBJ whole genome shotgun (WGS) entry which is preliminary data.</text>
</comment>
<evidence type="ECO:0000256" key="1">
    <source>
        <dbReference type="SAM" id="Phobius"/>
    </source>
</evidence>
<keyword evidence="1" id="KW-0472">Membrane</keyword>
<proteinExistence type="predicted"/>
<evidence type="ECO:0000313" key="3">
    <source>
        <dbReference type="Proteomes" id="UP001155380"/>
    </source>
</evidence>
<name>A0AAJ1BRX3_9HYPH</name>
<accession>A0AAJ1BRX3</accession>
<organism evidence="2 3">
    <name type="scientific">Ciceribacter sichuanensis</name>
    <dbReference type="NCBI Taxonomy" id="2949647"/>
    <lineage>
        <taxon>Bacteria</taxon>
        <taxon>Pseudomonadati</taxon>
        <taxon>Pseudomonadota</taxon>
        <taxon>Alphaproteobacteria</taxon>
        <taxon>Hyphomicrobiales</taxon>
        <taxon>Rhizobiaceae</taxon>
        <taxon>Ciceribacter</taxon>
    </lineage>
</organism>
<evidence type="ECO:0000313" key="2">
    <source>
        <dbReference type="EMBL" id="MCO5955224.1"/>
    </source>
</evidence>